<feature type="compositionally biased region" description="Basic residues" evidence="1">
    <location>
        <begin position="293"/>
        <end position="304"/>
    </location>
</feature>
<feature type="domain" description="CSD" evidence="2">
    <location>
        <begin position="65"/>
        <end position="134"/>
    </location>
</feature>
<keyword evidence="3" id="KW-1185">Reference proteome</keyword>
<dbReference type="InterPro" id="IPR012340">
    <property type="entry name" value="NA-bd_OB-fold"/>
</dbReference>
<dbReference type="RefSeq" id="XP_072833293.1">
    <property type="nucleotide sequence ID" value="XM_072977192.1"/>
</dbReference>
<dbReference type="CDD" id="cd04458">
    <property type="entry name" value="CSP_CDS"/>
    <property type="match status" value="1"/>
</dbReference>
<dbReference type="PANTHER" id="PTHR11544">
    <property type="entry name" value="COLD SHOCK DOMAIN CONTAINING PROTEINS"/>
    <property type="match status" value="1"/>
</dbReference>
<accession>A0ABM5EJG7</accession>
<sequence length="391" mass="41599">MLSEAESGSSGGGGGGGGGGAAVVPPQGTGESPAGEPAAGGAKPAVSAGNVAARSQAAKRVLATQVQGTVKWFNVRNGYGFINRNDTKEDVFVHQTAIKRNNPRKFLRSVGDGETVEFDVVEGEKGAEAANVTGPGGVPVKGSRYAPNRRRFRRFIPRPRQGQQPQDAARTDGVTETVSEGERADDVVQQRPRRRRPPPFFFRRRFVRGPRAQQQGQPMEGTESAEAKEITQPEGDQQQIQAGERAPAPRFRPRYRRPFRPRPPQQPTTEGGDGETKAAQAPADSIRPEPQRQRNRPYFQRRRQQTAAARQTTAEAAMATKEPPAPSSAAAGGDTPASSTPAMAQEAPVEASKPTSPDQEGPAQPPPGIRPQLVDISTPEPGGELAPALLA</sequence>
<dbReference type="InterPro" id="IPR050181">
    <property type="entry name" value="Cold_shock_domain"/>
</dbReference>
<gene>
    <name evidence="4" type="primary">YBX2</name>
</gene>
<feature type="region of interest" description="Disordered" evidence="1">
    <location>
        <begin position="129"/>
        <end position="391"/>
    </location>
</feature>
<proteinExistence type="predicted"/>
<dbReference type="Pfam" id="PF00313">
    <property type="entry name" value="CSD"/>
    <property type="match status" value="1"/>
</dbReference>
<dbReference type="GeneID" id="110082306"/>
<feature type="region of interest" description="Disordered" evidence="1">
    <location>
        <begin position="1"/>
        <end position="44"/>
    </location>
</feature>
<dbReference type="InterPro" id="IPR002059">
    <property type="entry name" value="CSP_DNA-bd"/>
</dbReference>
<organism evidence="3 4">
    <name type="scientific">Pogona vitticeps</name>
    <name type="common">central bearded dragon</name>
    <dbReference type="NCBI Taxonomy" id="103695"/>
    <lineage>
        <taxon>Eukaryota</taxon>
        <taxon>Metazoa</taxon>
        <taxon>Chordata</taxon>
        <taxon>Craniata</taxon>
        <taxon>Vertebrata</taxon>
        <taxon>Euteleostomi</taxon>
        <taxon>Lepidosauria</taxon>
        <taxon>Squamata</taxon>
        <taxon>Bifurcata</taxon>
        <taxon>Unidentata</taxon>
        <taxon>Episquamata</taxon>
        <taxon>Toxicofera</taxon>
        <taxon>Iguania</taxon>
        <taxon>Acrodonta</taxon>
        <taxon>Agamidae</taxon>
        <taxon>Amphibolurinae</taxon>
        <taxon>Pogona</taxon>
    </lineage>
</organism>
<evidence type="ECO:0000259" key="2">
    <source>
        <dbReference type="PROSITE" id="PS51857"/>
    </source>
</evidence>
<evidence type="ECO:0000313" key="4">
    <source>
        <dbReference type="RefSeq" id="XP_072833293.1"/>
    </source>
</evidence>
<feature type="compositionally biased region" description="Low complexity" evidence="1">
    <location>
        <begin position="158"/>
        <end position="168"/>
    </location>
</feature>
<dbReference type="SMART" id="SM00357">
    <property type="entry name" value="CSP"/>
    <property type="match status" value="1"/>
</dbReference>
<dbReference type="InterPro" id="IPR019844">
    <property type="entry name" value="CSD_CS"/>
</dbReference>
<feature type="compositionally biased region" description="Low complexity" evidence="1">
    <location>
        <begin position="305"/>
        <end position="320"/>
    </location>
</feature>
<feature type="compositionally biased region" description="Low complexity" evidence="1">
    <location>
        <begin position="327"/>
        <end position="340"/>
    </location>
</feature>
<dbReference type="InterPro" id="IPR011129">
    <property type="entry name" value="CSD"/>
</dbReference>
<feature type="compositionally biased region" description="Gly residues" evidence="1">
    <location>
        <begin position="9"/>
        <end position="21"/>
    </location>
</feature>
<protein>
    <submittedName>
        <fullName evidence="4">Y-box-binding protein 2</fullName>
    </submittedName>
</protein>
<dbReference type="Proteomes" id="UP001652642">
    <property type="component" value="Chromosome 6"/>
</dbReference>
<dbReference type="PROSITE" id="PS00352">
    <property type="entry name" value="CSD_1"/>
    <property type="match status" value="1"/>
</dbReference>
<dbReference type="PRINTS" id="PR00050">
    <property type="entry name" value="COLDSHOCK"/>
</dbReference>
<dbReference type="Gene3D" id="2.40.50.140">
    <property type="entry name" value="Nucleic acid-binding proteins"/>
    <property type="match status" value="1"/>
</dbReference>
<evidence type="ECO:0000313" key="3">
    <source>
        <dbReference type="Proteomes" id="UP001652642"/>
    </source>
</evidence>
<dbReference type="SUPFAM" id="SSF50249">
    <property type="entry name" value="Nucleic acid-binding proteins"/>
    <property type="match status" value="1"/>
</dbReference>
<reference evidence="4" key="1">
    <citation type="submission" date="2025-08" db="UniProtKB">
        <authorList>
            <consortium name="RefSeq"/>
        </authorList>
    </citation>
    <scope>IDENTIFICATION</scope>
</reference>
<name>A0ABM5EJG7_9SAUR</name>
<feature type="compositionally biased region" description="Basic residues" evidence="1">
    <location>
        <begin position="191"/>
        <end position="208"/>
    </location>
</feature>
<feature type="compositionally biased region" description="Basic residues" evidence="1">
    <location>
        <begin position="147"/>
        <end position="157"/>
    </location>
</feature>
<evidence type="ECO:0000256" key="1">
    <source>
        <dbReference type="SAM" id="MobiDB-lite"/>
    </source>
</evidence>
<feature type="compositionally biased region" description="Basic residues" evidence="1">
    <location>
        <begin position="251"/>
        <end position="260"/>
    </location>
</feature>
<dbReference type="PROSITE" id="PS51857">
    <property type="entry name" value="CSD_2"/>
    <property type="match status" value="1"/>
</dbReference>
<feature type="compositionally biased region" description="Low complexity" evidence="1">
    <location>
        <begin position="28"/>
        <end position="44"/>
    </location>
</feature>